<protein>
    <submittedName>
        <fullName evidence="13">TonB-dependent receptor-like protein</fullName>
    </submittedName>
</protein>
<keyword evidence="4 8" id="KW-0812">Transmembrane</keyword>
<evidence type="ECO:0000256" key="7">
    <source>
        <dbReference type="ARBA" id="ARBA00023237"/>
    </source>
</evidence>
<dbReference type="Pfam" id="PF07715">
    <property type="entry name" value="Plug"/>
    <property type="match status" value="1"/>
</dbReference>
<feature type="domain" description="TonB-dependent receptor plug" evidence="12">
    <location>
        <begin position="64"/>
        <end position="170"/>
    </location>
</feature>
<keyword evidence="14" id="KW-1185">Reference proteome</keyword>
<evidence type="ECO:0000256" key="5">
    <source>
        <dbReference type="ARBA" id="ARBA00023077"/>
    </source>
</evidence>
<keyword evidence="2 8" id="KW-0813">Transport</keyword>
<dbReference type="InterPro" id="IPR037066">
    <property type="entry name" value="Plug_dom_sf"/>
</dbReference>
<dbReference type="Proteomes" id="UP000316624">
    <property type="component" value="Unassembled WGS sequence"/>
</dbReference>
<dbReference type="Gene3D" id="2.40.170.20">
    <property type="entry name" value="TonB-dependent receptor, beta-barrel domain"/>
    <property type="match status" value="1"/>
</dbReference>
<keyword evidence="10" id="KW-0732">Signal</keyword>
<evidence type="ECO:0000259" key="11">
    <source>
        <dbReference type="Pfam" id="PF00593"/>
    </source>
</evidence>
<sequence length="903" mass="96181">MSIHCDRLRHVLLRGTSATAVLLTSLAAGAALAQTAPATDAAADADAQPEIIVTGSRIDKAGFDAPTPTTVVSDVDLRMGARPSIAQALNDLPQFRATQTPVSTVANTNSSSSAMDLRGLGVTRTLTLLNNRRFTGSADLNTIPQNMIKRVEVVTGGASAAWGSGAVGGVVNLILDDKLEGLTVGGQTGISSRGDGHRYSFDGSFGTSFAGGRGHFMIGGEYQQDMGIFDRFSRPNVGSTDLFSPVGGVNGHKLILSRDVFYSNFGTNGLITSGDLAGQTFNADGSLRPFQFGQVSGSSMVGGEGVSSNSEHTLTNPYQRYNSYARLSYEVGQATFWADAAVSRIWAKYPFYAETGTYTLSATNPFLTQGVQNQLAAAGETEITVGRVFEDYGMRTFGFSRRNIEGAIGVDGVIGDGNWKYSAYYSHGELKNSQSYDNQITRTNLANALDAVRDGNNNIVCAIALTDPGTACRPLNIFGEGAADPAAVNYVFGNQAHVAYTTKLDSTGVSLRGDAFDTWAGPVSVAIGGEARWESISTSNLDPVSAASGFSRFNFSPLNGGFNVQEGFAEVAVPLLDQPFSKLDVNGAARYSHYSTSGGIWSWKLGLTDRIFDNLLLRVSRSRDIRSGSLTELYTTVATSFFSVAEGGNTYNVTRYAGGNPNLRPEIGSTLTLGAVFTPTFVPGLNLSVDYYQIKIRDAIVSLGAQDIISGCDQGRGNPTLCAQIVRDTNGAPTTIYSTYINLAHYKTRGIDMEASYTLPLDRIGNLPGSLRFRALATYVPKVEIDNGVTVMDRAGDVGDGVNFGTPKWRGTGSITYTNSDFSIDARVRYVGGGNYDHLLDLANNKIGSRTYVDLGGQATIGGLTLFASVNNLFDRKPPLTTYGSIFYDAIGRYMNVGAKVHF</sequence>
<evidence type="ECO:0000256" key="10">
    <source>
        <dbReference type="SAM" id="SignalP"/>
    </source>
</evidence>
<keyword evidence="5 9" id="KW-0798">TonB box</keyword>
<feature type="domain" description="TonB-dependent receptor-like beta-barrel" evidence="11">
    <location>
        <begin position="415"/>
        <end position="873"/>
    </location>
</feature>
<dbReference type="RefSeq" id="WP_021246531.1">
    <property type="nucleotide sequence ID" value="NZ_JACIIY010000001.1"/>
</dbReference>
<dbReference type="PROSITE" id="PS52016">
    <property type="entry name" value="TONB_DEPENDENT_REC_3"/>
    <property type="match status" value="1"/>
</dbReference>
<evidence type="ECO:0000256" key="6">
    <source>
        <dbReference type="ARBA" id="ARBA00023136"/>
    </source>
</evidence>
<evidence type="ECO:0000256" key="8">
    <source>
        <dbReference type="PROSITE-ProRule" id="PRU01360"/>
    </source>
</evidence>
<evidence type="ECO:0000256" key="9">
    <source>
        <dbReference type="RuleBase" id="RU003357"/>
    </source>
</evidence>
<comment type="similarity">
    <text evidence="8 9">Belongs to the TonB-dependent receptor family.</text>
</comment>
<gene>
    <name evidence="13" type="ORF">IQ35_00125</name>
</gene>
<keyword evidence="7 8" id="KW-0998">Cell outer membrane</keyword>
<dbReference type="PANTHER" id="PTHR47234">
    <property type="match status" value="1"/>
</dbReference>
<keyword evidence="3 8" id="KW-1134">Transmembrane beta strand</keyword>
<dbReference type="Gene3D" id="2.170.130.10">
    <property type="entry name" value="TonB-dependent receptor, plug domain"/>
    <property type="match status" value="1"/>
</dbReference>
<keyword evidence="13" id="KW-0675">Receptor</keyword>
<dbReference type="Pfam" id="PF00593">
    <property type="entry name" value="TonB_dep_Rec_b-barrel"/>
    <property type="match status" value="1"/>
</dbReference>
<evidence type="ECO:0000256" key="4">
    <source>
        <dbReference type="ARBA" id="ARBA00022692"/>
    </source>
</evidence>
<accession>A0A562KQ18</accession>
<evidence type="ECO:0000313" key="14">
    <source>
        <dbReference type="Proteomes" id="UP000316624"/>
    </source>
</evidence>
<evidence type="ECO:0000259" key="12">
    <source>
        <dbReference type="Pfam" id="PF07715"/>
    </source>
</evidence>
<comment type="caution">
    <text evidence="13">The sequence shown here is derived from an EMBL/GenBank/DDBJ whole genome shotgun (WGS) entry which is preliminary data.</text>
</comment>
<keyword evidence="6 8" id="KW-0472">Membrane</keyword>
<dbReference type="GO" id="GO:0009279">
    <property type="term" value="C:cell outer membrane"/>
    <property type="evidence" value="ECO:0007669"/>
    <property type="project" value="UniProtKB-SubCell"/>
</dbReference>
<dbReference type="InterPro" id="IPR000531">
    <property type="entry name" value="Beta-barrel_TonB"/>
</dbReference>
<evidence type="ECO:0000313" key="13">
    <source>
        <dbReference type="EMBL" id="TWH97528.1"/>
    </source>
</evidence>
<dbReference type="InterPro" id="IPR036942">
    <property type="entry name" value="Beta-barrel_TonB_sf"/>
</dbReference>
<dbReference type="PANTHER" id="PTHR47234:SF3">
    <property type="entry name" value="SECRETIN_TONB SHORT N-TERMINAL DOMAIN-CONTAINING PROTEIN"/>
    <property type="match status" value="1"/>
</dbReference>
<dbReference type="InterPro" id="IPR012910">
    <property type="entry name" value="Plug_dom"/>
</dbReference>
<name>A0A562KQ18_SPHWJ</name>
<comment type="subcellular location">
    <subcellularLocation>
        <location evidence="1 8">Cell outer membrane</location>
        <topology evidence="1 8">Multi-pass membrane protein</topology>
    </subcellularLocation>
</comment>
<evidence type="ECO:0000256" key="3">
    <source>
        <dbReference type="ARBA" id="ARBA00022452"/>
    </source>
</evidence>
<dbReference type="SUPFAM" id="SSF56935">
    <property type="entry name" value="Porins"/>
    <property type="match status" value="1"/>
</dbReference>
<evidence type="ECO:0000256" key="1">
    <source>
        <dbReference type="ARBA" id="ARBA00004571"/>
    </source>
</evidence>
<feature type="signal peptide" evidence="10">
    <location>
        <begin position="1"/>
        <end position="33"/>
    </location>
</feature>
<organism evidence="13 14">
    <name type="scientific">Sphingobium wenxiniae (strain DSM 21828 / CGMCC 1.7748 / JZ-1)</name>
    <dbReference type="NCBI Taxonomy" id="595605"/>
    <lineage>
        <taxon>Bacteria</taxon>
        <taxon>Pseudomonadati</taxon>
        <taxon>Pseudomonadota</taxon>
        <taxon>Alphaproteobacteria</taxon>
        <taxon>Sphingomonadales</taxon>
        <taxon>Sphingomonadaceae</taxon>
        <taxon>Sphingobium</taxon>
    </lineage>
</organism>
<proteinExistence type="inferred from homology"/>
<feature type="chain" id="PRO_5021795800" evidence="10">
    <location>
        <begin position="34"/>
        <end position="903"/>
    </location>
</feature>
<dbReference type="AlphaFoldDB" id="A0A562KQ18"/>
<reference evidence="13 14" key="1">
    <citation type="journal article" date="2015" name="Stand. Genomic Sci.">
        <title>Genomic Encyclopedia of Bacterial and Archaeal Type Strains, Phase III: the genomes of soil and plant-associated and newly described type strains.</title>
        <authorList>
            <person name="Whitman W.B."/>
            <person name="Woyke T."/>
            <person name="Klenk H.P."/>
            <person name="Zhou Y."/>
            <person name="Lilburn T.G."/>
            <person name="Beck B.J."/>
            <person name="De Vos P."/>
            <person name="Vandamme P."/>
            <person name="Eisen J.A."/>
            <person name="Garrity G."/>
            <person name="Hugenholtz P."/>
            <person name="Kyrpides N.C."/>
        </authorList>
    </citation>
    <scope>NUCLEOTIDE SEQUENCE [LARGE SCALE GENOMIC DNA]</scope>
    <source>
        <strain evidence="13 14">CGMCC 1.7748</strain>
    </source>
</reference>
<dbReference type="InterPro" id="IPR039426">
    <property type="entry name" value="TonB-dep_rcpt-like"/>
</dbReference>
<dbReference type="EMBL" id="VLKK01000001">
    <property type="protein sequence ID" value="TWH97528.1"/>
    <property type="molecule type" value="Genomic_DNA"/>
</dbReference>
<evidence type="ECO:0000256" key="2">
    <source>
        <dbReference type="ARBA" id="ARBA00022448"/>
    </source>
</evidence>